<name>V2WIT9_MONRO</name>
<keyword evidence="2" id="KW-1185">Reference proteome</keyword>
<proteinExistence type="predicted"/>
<reference evidence="1 2" key="1">
    <citation type="journal article" date="2014" name="BMC Genomics">
        <title>Genome and secretome analysis of the hemibiotrophic fungal pathogen, Moniliophthora roreri, which causes frosty pod rot disease of cacao: mechanisms of the biotrophic and necrotrophic phases.</title>
        <authorList>
            <person name="Meinhardt L.W."/>
            <person name="Costa G.G.L."/>
            <person name="Thomazella D.P.T."/>
            <person name="Teixeira P.J.P.L."/>
            <person name="Carazzolle M.F."/>
            <person name="Schuster S.C."/>
            <person name="Carlson J.E."/>
            <person name="Guiltinan M.J."/>
            <person name="Mieczkowski P."/>
            <person name="Farmer A."/>
            <person name="Ramaraj T."/>
            <person name="Crozier J."/>
            <person name="Davis R.E."/>
            <person name="Shao J."/>
            <person name="Melnick R.L."/>
            <person name="Pereira G.A.G."/>
            <person name="Bailey B.A."/>
        </authorList>
    </citation>
    <scope>NUCLEOTIDE SEQUENCE [LARGE SCALE GENOMIC DNA]</scope>
    <source>
        <strain evidence="1 2">MCA 2997</strain>
    </source>
</reference>
<organism evidence="1 2">
    <name type="scientific">Moniliophthora roreri (strain MCA 2997)</name>
    <name type="common">Cocoa frosty pod rot fungus</name>
    <name type="synonym">Crinipellis roreri</name>
    <dbReference type="NCBI Taxonomy" id="1381753"/>
    <lineage>
        <taxon>Eukaryota</taxon>
        <taxon>Fungi</taxon>
        <taxon>Dikarya</taxon>
        <taxon>Basidiomycota</taxon>
        <taxon>Agaricomycotina</taxon>
        <taxon>Agaricomycetes</taxon>
        <taxon>Agaricomycetidae</taxon>
        <taxon>Agaricales</taxon>
        <taxon>Marasmiineae</taxon>
        <taxon>Marasmiaceae</taxon>
        <taxon>Moniliophthora</taxon>
    </lineage>
</organism>
<sequence>MSLLNSDLITYVSEMRILPDTQVATQKNVQTRDLISFLAAIKCWSTWHKKPVYAIKRDQMKSFDYLSLEGMYDAVRAYSLPLSIIDLDCAAQTDTKCFICTAHGVTEPIIITGVTKQGGPLSPLKSTLTTSLSHHYLRDLQCLDPHVLVISSESGMANDPHHPIDNVTVPITMVEATDDSYIFSTLLNSLQSNILAMERFQYAYGWLT</sequence>
<dbReference type="KEGG" id="mrr:Moror_15682"/>
<protein>
    <recommendedName>
        <fullName evidence="3">Reverse transcriptase domain-containing protein</fullName>
    </recommendedName>
</protein>
<dbReference type="Proteomes" id="UP000017559">
    <property type="component" value="Unassembled WGS sequence"/>
</dbReference>
<dbReference type="HOGENOM" id="CLU_1321204_0_0_1"/>
<dbReference type="AlphaFoldDB" id="V2WIT9"/>
<gene>
    <name evidence="1" type="ORF">Moror_15682</name>
</gene>
<evidence type="ECO:0000313" key="2">
    <source>
        <dbReference type="Proteomes" id="UP000017559"/>
    </source>
</evidence>
<dbReference type="EMBL" id="AWSO01002408">
    <property type="protein sequence ID" value="ESK81507.1"/>
    <property type="molecule type" value="Genomic_DNA"/>
</dbReference>
<evidence type="ECO:0000313" key="1">
    <source>
        <dbReference type="EMBL" id="ESK81507.1"/>
    </source>
</evidence>
<evidence type="ECO:0008006" key="3">
    <source>
        <dbReference type="Google" id="ProtNLM"/>
    </source>
</evidence>
<comment type="caution">
    <text evidence="1">The sequence shown here is derived from an EMBL/GenBank/DDBJ whole genome shotgun (WGS) entry which is preliminary data.</text>
</comment>
<accession>V2WIT9</accession>
<dbReference type="OrthoDB" id="445826at2759"/>